<name>A0A554WB38_9BURK</name>
<comment type="caution">
    <text evidence="1">The sequence shown here is derived from an EMBL/GenBank/DDBJ whole genome shotgun (WGS) entry which is preliminary data.</text>
</comment>
<keyword evidence="2" id="KW-1185">Reference proteome</keyword>
<dbReference type="OrthoDB" id="9153081at2"/>
<dbReference type="EMBL" id="VJNB01000002">
    <property type="protein sequence ID" value="TSE20781.1"/>
    <property type="molecule type" value="Genomic_DNA"/>
</dbReference>
<gene>
    <name evidence="1" type="ORF">Talka_00444</name>
</gene>
<proteinExistence type="predicted"/>
<dbReference type="Proteomes" id="UP000315736">
    <property type="component" value="Unassembled WGS sequence"/>
</dbReference>
<protein>
    <submittedName>
        <fullName evidence="1">Uncharacterized protein</fullName>
    </submittedName>
</protein>
<evidence type="ECO:0000313" key="2">
    <source>
        <dbReference type="Proteomes" id="UP000315736"/>
    </source>
</evidence>
<reference evidence="1 2" key="1">
    <citation type="submission" date="2019-07" db="EMBL/GenBank/DDBJ databases">
        <title>Tepidimonas alkaliphilus YIM 72238 draft genome.</title>
        <authorList>
            <person name="Da Costa M.S."/>
            <person name="Froufe H.J.C."/>
            <person name="Egas C."/>
            <person name="Albuquerque L."/>
        </authorList>
    </citation>
    <scope>NUCLEOTIDE SEQUENCE [LARGE SCALE GENOMIC DNA]</scope>
    <source>
        <strain evidence="1 2">YIM 72238</strain>
    </source>
</reference>
<evidence type="ECO:0000313" key="1">
    <source>
        <dbReference type="EMBL" id="TSE20781.1"/>
    </source>
</evidence>
<dbReference type="AlphaFoldDB" id="A0A554WB38"/>
<dbReference type="RefSeq" id="WP_143889496.1">
    <property type="nucleotide sequence ID" value="NZ_VJNB01000002.1"/>
</dbReference>
<accession>A0A554WB38</accession>
<sequence>MLEAGGWLRDQAAGLAAWRLQPPLRVVALVEQPGSSALASRLQAGWAALGLSCGAVAAAPPLWDEAPAADVWLWRADAQVLARWWPREGGAPLVPLLAQPTSLVEAYRALKTLRLASLSPLVLALAQAPGEEPALQAALTALGRTCHQHLGWRPTVWTLGYYEGPLPQREAQADASMAAQVLETAWLLEARALGPERRPSAAC</sequence>
<organism evidence="1 2">
    <name type="scientific">Tepidimonas alkaliphilus</name>
    <dbReference type="NCBI Taxonomy" id="2588942"/>
    <lineage>
        <taxon>Bacteria</taxon>
        <taxon>Pseudomonadati</taxon>
        <taxon>Pseudomonadota</taxon>
        <taxon>Betaproteobacteria</taxon>
        <taxon>Burkholderiales</taxon>
        <taxon>Tepidimonas</taxon>
    </lineage>
</organism>